<sequence>MQNSEPEIAAGSPPLVEEMPGALVVGEDEVYSISGEHSGPVEAYGTLTVEGTLRGALTIGSLARVMVSGDIEGPVDIKVAGTLMVLPRGRIAGTITNHGSFINQGWRSGRVDGRLPDDQEGSFVAEPLPGIERFPTLPVR</sequence>
<comment type="caution">
    <text evidence="1">The sequence shown here is derived from an EMBL/GenBank/DDBJ whole genome shotgun (WGS) entry which is preliminary data.</text>
</comment>
<evidence type="ECO:0000313" key="1">
    <source>
        <dbReference type="EMBL" id="MDH6180204.1"/>
    </source>
</evidence>
<reference evidence="1 2" key="1">
    <citation type="submission" date="2023-04" db="EMBL/GenBank/DDBJ databases">
        <title>Genome Encyclopedia of Bacteria and Archaea VI: Functional Genomics of Type Strains.</title>
        <authorList>
            <person name="Whitman W."/>
        </authorList>
    </citation>
    <scope>NUCLEOTIDE SEQUENCE [LARGE SCALE GENOMIC DNA]</scope>
    <source>
        <strain evidence="1 2">SG_E_30_P1</strain>
    </source>
</reference>
<gene>
    <name evidence="1" type="ORF">M2152_000386</name>
</gene>
<name>A0ABT6KM02_9MICO</name>
<organism evidence="1 2">
    <name type="scientific">Antiquaquibacter oligotrophicus</name>
    <dbReference type="NCBI Taxonomy" id="2880260"/>
    <lineage>
        <taxon>Bacteria</taxon>
        <taxon>Bacillati</taxon>
        <taxon>Actinomycetota</taxon>
        <taxon>Actinomycetes</taxon>
        <taxon>Micrococcales</taxon>
        <taxon>Microbacteriaceae</taxon>
        <taxon>Antiquaquibacter</taxon>
    </lineage>
</organism>
<accession>A0ABT6KM02</accession>
<keyword evidence="2" id="KW-1185">Reference proteome</keyword>
<evidence type="ECO:0000313" key="2">
    <source>
        <dbReference type="Proteomes" id="UP001160142"/>
    </source>
</evidence>
<dbReference type="Proteomes" id="UP001160142">
    <property type="component" value="Unassembled WGS sequence"/>
</dbReference>
<dbReference type="EMBL" id="JARXVQ010000001">
    <property type="protein sequence ID" value="MDH6180204.1"/>
    <property type="molecule type" value="Genomic_DNA"/>
</dbReference>
<dbReference type="RefSeq" id="WP_322132567.1">
    <property type="nucleotide sequence ID" value="NZ_CP085036.1"/>
</dbReference>
<protein>
    <submittedName>
        <fullName evidence="1">Cytoskeletal protein CcmA (Bactofilin family)</fullName>
    </submittedName>
</protein>
<proteinExistence type="predicted"/>